<sequence>MHRMILTVGFALWAMGIGAANADGEKAGEFDYYVLALSWSPNWCALEGDARDSDQCDPRHDYGWTLHGLWPQFHRGWPSYCRTTVAPPTRRMSGEMTDIMGSAGLAWHQWKKHGTCAGLQAQSYYDLMREAYSRVERPAIFRKLEKEVSLPASLIEEAFLKANPDLEKDMFTVTCRDGYIQEARVCLSRDLDPVPCGRDVIQDCRLKNARFTPIRLHQHTKR</sequence>
<dbReference type="PANTHER" id="PTHR11240:SF22">
    <property type="entry name" value="RIBONUCLEASE T2"/>
    <property type="match status" value="1"/>
</dbReference>
<dbReference type="PROSITE" id="PS00530">
    <property type="entry name" value="RNASE_T2_1"/>
    <property type="match status" value="1"/>
</dbReference>
<evidence type="ECO:0000256" key="3">
    <source>
        <dbReference type="SAM" id="SignalP"/>
    </source>
</evidence>
<organism evidence="4 5">
    <name type="scientific">Parasedimentitalea denitrificans</name>
    <dbReference type="NCBI Taxonomy" id="2211118"/>
    <lineage>
        <taxon>Bacteria</taxon>
        <taxon>Pseudomonadati</taxon>
        <taxon>Pseudomonadota</taxon>
        <taxon>Alphaproteobacteria</taxon>
        <taxon>Rhodobacterales</taxon>
        <taxon>Paracoccaceae</taxon>
        <taxon>Parasedimentitalea</taxon>
    </lineage>
</organism>
<feature type="signal peptide" evidence="3">
    <location>
        <begin position="1"/>
        <end position="22"/>
    </location>
</feature>
<evidence type="ECO:0000256" key="2">
    <source>
        <dbReference type="RuleBase" id="RU004328"/>
    </source>
</evidence>
<comment type="similarity">
    <text evidence="1 2">Belongs to the RNase T2 family.</text>
</comment>
<keyword evidence="3" id="KW-0732">Signal</keyword>
<dbReference type="SUPFAM" id="SSF55895">
    <property type="entry name" value="Ribonuclease Rh-like"/>
    <property type="match status" value="1"/>
</dbReference>
<dbReference type="InterPro" id="IPR033130">
    <property type="entry name" value="RNase_T2_His_AS_2"/>
</dbReference>
<comment type="caution">
    <text evidence="4">The sequence shown here is derived from an EMBL/GenBank/DDBJ whole genome shotgun (WGS) entry which is preliminary data.</text>
</comment>
<name>A0ABX0W9V8_9RHOB</name>
<reference evidence="4 5" key="1">
    <citation type="submission" date="2018-05" db="EMBL/GenBank/DDBJ databases">
        <authorList>
            <person name="Zhang Y.-J."/>
        </authorList>
    </citation>
    <scope>NUCLEOTIDE SEQUENCE [LARGE SCALE GENOMIC DNA]</scope>
    <source>
        <strain evidence="4 5">CY04</strain>
    </source>
</reference>
<dbReference type="Gene3D" id="3.90.730.10">
    <property type="entry name" value="Ribonuclease T2-like"/>
    <property type="match status" value="1"/>
</dbReference>
<protein>
    <submittedName>
        <fullName evidence="4">Ribonuclease T</fullName>
    </submittedName>
</protein>
<dbReference type="PROSITE" id="PS00531">
    <property type="entry name" value="RNASE_T2_2"/>
    <property type="match status" value="1"/>
</dbReference>
<dbReference type="Pfam" id="PF00445">
    <property type="entry name" value="Ribonuclease_T2"/>
    <property type="match status" value="1"/>
</dbReference>
<dbReference type="CDD" id="cd01062">
    <property type="entry name" value="RNase_T2_prok"/>
    <property type="match status" value="1"/>
</dbReference>
<feature type="chain" id="PRO_5047150605" evidence="3">
    <location>
        <begin position="23"/>
        <end position="222"/>
    </location>
</feature>
<evidence type="ECO:0000313" key="5">
    <source>
        <dbReference type="Proteomes" id="UP001429564"/>
    </source>
</evidence>
<evidence type="ECO:0000313" key="4">
    <source>
        <dbReference type="EMBL" id="NIZ60946.1"/>
    </source>
</evidence>
<gene>
    <name evidence="4" type="ORF">DL239_08160</name>
</gene>
<dbReference type="Proteomes" id="UP001429564">
    <property type="component" value="Unassembled WGS sequence"/>
</dbReference>
<dbReference type="InterPro" id="IPR001568">
    <property type="entry name" value="RNase_T2-like"/>
</dbReference>
<dbReference type="InterPro" id="IPR018188">
    <property type="entry name" value="RNase_T2_His_AS_1"/>
</dbReference>
<dbReference type="InterPro" id="IPR036430">
    <property type="entry name" value="RNase_T2-like_sf"/>
</dbReference>
<accession>A0ABX0W9V8</accession>
<dbReference type="EMBL" id="QHLQ01000006">
    <property type="protein sequence ID" value="NIZ60946.1"/>
    <property type="molecule type" value="Genomic_DNA"/>
</dbReference>
<proteinExistence type="inferred from homology"/>
<keyword evidence="5" id="KW-1185">Reference proteome</keyword>
<dbReference type="InterPro" id="IPR039378">
    <property type="entry name" value="RNase_T2_prok"/>
</dbReference>
<dbReference type="PANTHER" id="PTHR11240">
    <property type="entry name" value="RIBONUCLEASE T2"/>
    <property type="match status" value="1"/>
</dbReference>
<evidence type="ECO:0000256" key="1">
    <source>
        <dbReference type="ARBA" id="ARBA00007469"/>
    </source>
</evidence>